<comment type="caution">
    <text evidence="2">The sequence shown here is derived from an EMBL/GenBank/DDBJ whole genome shotgun (WGS) entry which is preliminary data.</text>
</comment>
<dbReference type="EMBL" id="VKHT01000036">
    <property type="protein sequence ID" value="MBB0243023.1"/>
    <property type="molecule type" value="Genomic_DNA"/>
</dbReference>
<evidence type="ECO:0000256" key="1">
    <source>
        <dbReference type="SAM" id="MobiDB-lite"/>
    </source>
</evidence>
<name>A0A7W3TA59_9ACTN</name>
<protein>
    <submittedName>
        <fullName evidence="2">Uncharacterized protein</fullName>
    </submittedName>
</protein>
<evidence type="ECO:0000313" key="2">
    <source>
        <dbReference type="EMBL" id="MBB0243023.1"/>
    </source>
</evidence>
<organism evidence="2 3">
    <name type="scientific">Streptomyces alkaliphilus</name>
    <dbReference type="NCBI Taxonomy" id="1472722"/>
    <lineage>
        <taxon>Bacteria</taxon>
        <taxon>Bacillati</taxon>
        <taxon>Actinomycetota</taxon>
        <taxon>Actinomycetes</taxon>
        <taxon>Kitasatosporales</taxon>
        <taxon>Streptomycetaceae</taxon>
        <taxon>Streptomyces</taxon>
    </lineage>
</organism>
<feature type="region of interest" description="Disordered" evidence="1">
    <location>
        <begin position="77"/>
        <end position="108"/>
    </location>
</feature>
<reference evidence="3" key="1">
    <citation type="submission" date="2019-10" db="EMBL/GenBank/DDBJ databases">
        <title>Streptomyces sp. nov., a novel actinobacterium isolated from alkaline environment.</title>
        <authorList>
            <person name="Golinska P."/>
        </authorList>
    </citation>
    <scope>NUCLEOTIDE SEQUENCE [LARGE SCALE GENOMIC DNA]</scope>
    <source>
        <strain evidence="3">DSM 42118</strain>
    </source>
</reference>
<sequence>MPSTPRSGTAMLPSRSSSSANSKFRLVVLTRKARGGRSRASRRPKLRLPTQPITSRGRCAYQVLKRQARKEALLVRGDQAGDVGVEHRDPHPPGLQDTSDLVPDPAEAEHERRLTLELLIRQ</sequence>
<dbReference type="Proteomes" id="UP000538929">
    <property type="component" value="Unassembled WGS sequence"/>
</dbReference>
<keyword evidence="3" id="KW-1185">Reference proteome</keyword>
<dbReference type="AlphaFoldDB" id="A0A7W3TA59"/>
<gene>
    <name evidence="2" type="ORF">FNQ90_02585</name>
</gene>
<accession>A0A7W3TA59</accession>
<evidence type="ECO:0000313" key="3">
    <source>
        <dbReference type="Proteomes" id="UP000538929"/>
    </source>
</evidence>
<proteinExistence type="predicted"/>
<feature type="compositionally biased region" description="Basic residues" evidence="1">
    <location>
        <begin position="31"/>
        <end position="46"/>
    </location>
</feature>
<feature type="region of interest" description="Disordered" evidence="1">
    <location>
        <begin position="1"/>
        <end position="53"/>
    </location>
</feature>